<feature type="signal peptide" evidence="14">
    <location>
        <begin position="1"/>
        <end position="23"/>
    </location>
</feature>
<dbReference type="InterPro" id="IPR036424">
    <property type="entry name" value="UPP_synth-like_sf"/>
</dbReference>
<dbReference type="EMBL" id="ML170157">
    <property type="protein sequence ID" value="TDL28634.1"/>
    <property type="molecule type" value="Genomic_DNA"/>
</dbReference>
<comment type="cofactor">
    <cofactor evidence="1">
        <name>Mg(2+)</name>
        <dbReference type="ChEBI" id="CHEBI:18420"/>
    </cofactor>
</comment>
<dbReference type="GO" id="GO:1904423">
    <property type="term" value="C:dehydrodolichyl diphosphate synthase complex"/>
    <property type="evidence" value="ECO:0007669"/>
    <property type="project" value="InterPro"/>
</dbReference>
<dbReference type="Proteomes" id="UP000294933">
    <property type="component" value="Unassembled WGS sequence"/>
</dbReference>
<dbReference type="PANTHER" id="PTHR21528">
    <property type="entry name" value="DEHYDRODOLICHYL DIPHOSPHATE SYNTHASE COMPLEX SUBUNIT NUS1"/>
    <property type="match status" value="1"/>
</dbReference>
<evidence type="ECO:0000256" key="12">
    <source>
        <dbReference type="ARBA" id="ARBA00047353"/>
    </source>
</evidence>
<feature type="chain" id="PRO_5021331944" description="ditrans,polycis-polyprenyl diphosphate synthase [(2E,6E)-farnesyldiphosphate specific]" evidence="14">
    <location>
        <begin position="24"/>
        <end position="361"/>
    </location>
</feature>
<sequence length="361" mass="40143">MSALGSAALCLLHLLFSVGKVLNILHSFVFSSTPAPLLSQRRQLPKHVAIVLGEINQVLDDSDEGALVESVWKAADWCRSLGIQRLSVYDRNGMPNVSNFNIILKVKPGAVSKLSERIWMRWAQQTNQQLKIEQASQEPNSDSDIEYPLTPPDSDFSDSRAISPDLAGVYACISPVLTMQIPTCQKPRVKAKPNYQMDVRRRRSHSSSIPPTHSTVMSPHPSDVKECKNPLTISLLSYSASKPHLASISRCFATSCSPTITHLNSNRIQLTIDMLDTILEETSRLGAPDFLMVHDIHPKGTISSSLELSGYPPWQVRLTELYSTSTSWRWWNASAQAIPLDEMSFSRALDEFAATEMRLGK</sequence>
<feature type="compositionally biased region" description="Polar residues" evidence="13">
    <location>
        <begin position="130"/>
        <end position="142"/>
    </location>
</feature>
<gene>
    <name evidence="15" type="ORF">BD410DRAFT_834697</name>
</gene>
<dbReference type="AlphaFoldDB" id="A0A4Y7QLV3"/>
<dbReference type="UniPathway" id="UPA00378"/>
<evidence type="ECO:0000313" key="16">
    <source>
        <dbReference type="Proteomes" id="UP000294933"/>
    </source>
</evidence>
<dbReference type="GO" id="GO:0045547">
    <property type="term" value="F:ditrans,polycis-polyprenyl diphosphate synthase [(2E,6E)-farnesyl diphosphate specific] activity"/>
    <property type="evidence" value="ECO:0007669"/>
    <property type="project" value="UniProtKB-EC"/>
</dbReference>
<evidence type="ECO:0000256" key="2">
    <source>
        <dbReference type="ARBA" id="ARBA00004586"/>
    </source>
</evidence>
<evidence type="ECO:0000256" key="4">
    <source>
        <dbReference type="ARBA" id="ARBA00005432"/>
    </source>
</evidence>
<feature type="region of interest" description="Disordered" evidence="13">
    <location>
        <begin position="130"/>
        <end position="158"/>
    </location>
</feature>
<reference evidence="15 16" key="1">
    <citation type="submission" date="2018-06" db="EMBL/GenBank/DDBJ databases">
        <title>A transcriptomic atlas of mushroom development highlights an independent origin of complex multicellularity.</title>
        <authorList>
            <consortium name="DOE Joint Genome Institute"/>
            <person name="Krizsan K."/>
            <person name="Almasi E."/>
            <person name="Merenyi Z."/>
            <person name="Sahu N."/>
            <person name="Viragh M."/>
            <person name="Koszo T."/>
            <person name="Mondo S."/>
            <person name="Kiss B."/>
            <person name="Balint B."/>
            <person name="Kues U."/>
            <person name="Barry K."/>
            <person name="Hegedus J.C."/>
            <person name="Henrissat B."/>
            <person name="Johnson J."/>
            <person name="Lipzen A."/>
            <person name="Ohm R."/>
            <person name="Nagy I."/>
            <person name="Pangilinan J."/>
            <person name="Yan J."/>
            <person name="Xiong Y."/>
            <person name="Grigoriev I.V."/>
            <person name="Hibbett D.S."/>
            <person name="Nagy L.G."/>
        </authorList>
    </citation>
    <scope>NUCLEOTIDE SEQUENCE [LARGE SCALE GENOMIC DNA]</scope>
    <source>
        <strain evidence="15 16">SZMC22713</strain>
    </source>
</reference>
<proteinExistence type="inferred from homology"/>
<evidence type="ECO:0000256" key="11">
    <source>
        <dbReference type="ARBA" id="ARBA00023136"/>
    </source>
</evidence>
<keyword evidence="6" id="KW-0808">Transferase</keyword>
<comment type="subcellular location">
    <subcellularLocation>
        <location evidence="2">Endoplasmic reticulum membrane</location>
    </subcellularLocation>
</comment>
<evidence type="ECO:0000256" key="6">
    <source>
        <dbReference type="ARBA" id="ARBA00022679"/>
    </source>
</evidence>
<evidence type="ECO:0000256" key="8">
    <source>
        <dbReference type="ARBA" id="ARBA00022824"/>
    </source>
</evidence>
<organism evidence="15 16">
    <name type="scientific">Rickenella mellea</name>
    <dbReference type="NCBI Taxonomy" id="50990"/>
    <lineage>
        <taxon>Eukaryota</taxon>
        <taxon>Fungi</taxon>
        <taxon>Dikarya</taxon>
        <taxon>Basidiomycota</taxon>
        <taxon>Agaricomycotina</taxon>
        <taxon>Agaricomycetes</taxon>
        <taxon>Hymenochaetales</taxon>
        <taxon>Rickenellaceae</taxon>
        <taxon>Rickenella</taxon>
    </lineage>
</organism>
<protein>
    <recommendedName>
        <fullName evidence="5">ditrans,polycis-polyprenyl diphosphate synthase [(2E,6E)-farnesyldiphosphate specific]</fullName>
        <ecNumber evidence="5">2.5.1.87</ecNumber>
    </recommendedName>
</protein>
<evidence type="ECO:0000256" key="1">
    <source>
        <dbReference type="ARBA" id="ARBA00001946"/>
    </source>
</evidence>
<dbReference type="Gene3D" id="3.40.1180.10">
    <property type="entry name" value="Decaprenyl diphosphate synthase-like"/>
    <property type="match status" value="1"/>
</dbReference>
<keyword evidence="9" id="KW-0460">Magnesium</keyword>
<dbReference type="InterPro" id="IPR038887">
    <property type="entry name" value="Nus1/NgBR"/>
</dbReference>
<dbReference type="STRING" id="50990.A0A4Y7QLV3"/>
<dbReference type="OrthoDB" id="3057168at2759"/>
<feature type="region of interest" description="Disordered" evidence="13">
    <location>
        <begin position="198"/>
        <end position="223"/>
    </location>
</feature>
<dbReference type="EC" id="2.5.1.87" evidence="5"/>
<evidence type="ECO:0000256" key="14">
    <source>
        <dbReference type="SAM" id="SignalP"/>
    </source>
</evidence>
<keyword evidence="14" id="KW-0732">Signal</keyword>
<comment type="similarity">
    <text evidence="4">Belongs to the UPP synthase family.</text>
</comment>
<name>A0A4Y7QLV3_9AGAM</name>
<evidence type="ECO:0000256" key="3">
    <source>
        <dbReference type="ARBA" id="ARBA00004922"/>
    </source>
</evidence>
<keyword evidence="8" id="KW-0256">Endoplasmic reticulum</keyword>
<keyword evidence="10" id="KW-1133">Transmembrane helix</keyword>
<evidence type="ECO:0000256" key="10">
    <source>
        <dbReference type="ARBA" id="ARBA00022989"/>
    </source>
</evidence>
<dbReference type="VEuPathDB" id="FungiDB:BD410DRAFT_834697"/>
<evidence type="ECO:0000256" key="7">
    <source>
        <dbReference type="ARBA" id="ARBA00022692"/>
    </source>
</evidence>
<dbReference type="PANTHER" id="PTHR21528:SF0">
    <property type="entry name" value="DEHYDRODOLICHYL DIPHOSPHATE SYNTHASE COMPLEX SUBUNIT NUS1"/>
    <property type="match status" value="1"/>
</dbReference>
<dbReference type="SUPFAM" id="SSF64005">
    <property type="entry name" value="Undecaprenyl diphosphate synthase"/>
    <property type="match status" value="2"/>
</dbReference>
<evidence type="ECO:0000313" key="15">
    <source>
        <dbReference type="EMBL" id="TDL28634.1"/>
    </source>
</evidence>
<comment type="pathway">
    <text evidence="3">Protein modification; protein glycosylation.</text>
</comment>
<accession>A0A4Y7QLV3</accession>
<evidence type="ECO:0000256" key="5">
    <source>
        <dbReference type="ARBA" id="ARBA00012596"/>
    </source>
</evidence>
<evidence type="ECO:0000256" key="13">
    <source>
        <dbReference type="SAM" id="MobiDB-lite"/>
    </source>
</evidence>
<keyword evidence="11" id="KW-0472">Membrane</keyword>
<dbReference type="GO" id="GO:0005789">
    <property type="term" value="C:endoplasmic reticulum membrane"/>
    <property type="evidence" value="ECO:0007669"/>
    <property type="project" value="UniProtKB-SubCell"/>
</dbReference>
<keyword evidence="16" id="KW-1185">Reference proteome</keyword>
<comment type="catalytic activity">
    <reaction evidence="12">
        <text>n isopentenyl diphosphate + (2E,6E)-farnesyl diphosphate = a di-trans,poly-cis-polyprenyl diphosphate + n diphosphate</text>
        <dbReference type="Rhea" id="RHEA:53008"/>
        <dbReference type="Rhea" id="RHEA-COMP:19494"/>
        <dbReference type="ChEBI" id="CHEBI:33019"/>
        <dbReference type="ChEBI" id="CHEBI:128769"/>
        <dbReference type="ChEBI" id="CHEBI:136960"/>
        <dbReference type="ChEBI" id="CHEBI:175763"/>
        <dbReference type="EC" id="2.5.1.87"/>
    </reaction>
</comment>
<keyword evidence="7" id="KW-0812">Transmembrane</keyword>
<evidence type="ECO:0000256" key="9">
    <source>
        <dbReference type="ARBA" id="ARBA00022842"/>
    </source>
</evidence>